<evidence type="ECO:0000313" key="2">
    <source>
        <dbReference type="EMBL" id="MCM2576970.1"/>
    </source>
</evidence>
<evidence type="ECO:0000259" key="1">
    <source>
        <dbReference type="Pfam" id="PF00668"/>
    </source>
</evidence>
<dbReference type="Gene3D" id="3.30.559.30">
    <property type="entry name" value="Nonribosomal peptide synthetase, condensation domain"/>
    <property type="match status" value="1"/>
</dbReference>
<keyword evidence="3" id="KW-1185">Reference proteome</keyword>
<dbReference type="InterPro" id="IPR023213">
    <property type="entry name" value="CAT-like_dom_sf"/>
</dbReference>
<proteinExistence type="predicted"/>
<dbReference type="Pfam" id="PF00668">
    <property type="entry name" value="Condensation"/>
    <property type="match status" value="1"/>
</dbReference>
<dbReference type="EMBL" id="JAMQGM010000014">
    <property type="protein sequence ID" value="MCM2576970.1"/>
    <property type="molecule type" value="Genomic_DNA"/>
</dbReference>
<dbReference type="PANTHER" id="PTHR45527:SF1">
    <property type="entry name" value="FATTY ACID SYNTHASE"/>
    <property type="match status" value="1"/>
</dbReference>
<dbReference type="SUPFAM" id="SSF52777">
    <property type="entry name" value="CoA-dependent acyltransferases"/>
    <property type="match status" value="2"/>
</dbReference>
<gene>
    <name evidence="2" type="ORF">M1E25_06310</name>
</gene>
<dbReference type="Gene3D" id="3.30.559.10">
    <property type="entry name" value="Chloramphenicol acetyltransferase-like domain"/>
    <property type="match status" value="1"/>
</dbReference>
<name>A0ABT0X349_9ACTN</name>
<protein>
    <submittedName>
        <fullName evidence="2">Condensation domain-containing protein</fullName>
    </submittedName>
</protein>
<reference evidence="2" key="1">
    <citation type="journal article" date="2023" name="Int. J. Syst. Evol. Microbiol.">
        <title>Streptomyces meridianus sp. nov. isolated from brackish water of the Tagus estuary in Alcochete, Portugal.</title>
        <authorList>
            <person name="Santos J.D.N."/>
            <person name="Klimek D."/>
            <person name="Calusinska M."/>
            <person name="Lobo Da Cunha A."/>
            <person name="Catita J."/>
            <person name="Goncalves H."/>
            <person name="Gonzalez I."/>
            <person name="Reyes F."/>
            <person name="Lage O.M."/>
        </authorList>
    </citation>
    <scope>NUCLEOTIDE SEQUENCE</scope>
    <source>
        <strain evidence="2">MTZ3.1</strain>
    </source>
</reference>
<organism evidence="2 3">
    <name type="scientific">Streptomyces meridianus</name>
    <dbReference type="NCBI Taxonomy" id="2938945"/>
    <lineage>
        <taxon>Bacteria</taxon>
        <taxon>Bacillati</taxon>
        <taxon>Actinomycetota</taxon>
        <taxon>Actinomycetes</taxon>
        <taxon>Kitasatosporales</taxon>
        <taxon>Streptomycetaceae</taxon>
        <taxon>Streptomyces</taxon>
    </lineage>
</organism>
<dbReference type="PANTHER" id="PTHR45527">
    <property type="entry name" value="NONRIBOSOMAL PEPTIDE SYNTHETASE"/>
    <property type="match status" value="1"/>
</dbReference>
<feature type="domain" description="Condensation" evidence="1">
    <location>
        <begin position="63"/>
        <end position="368"/>
    </location>
</feature>
<evidence type="ECO:0000313" key="3">
    <source>
        <dbReference type="Proteomes" id="UP001167160"/>
    </source>
</evidence>
<dbReference type="InterPro" id="IPR001242">
    <property type="entry name" value="Condensation_dom"/>
</dbReference>
<comment type="caution">
    <text evidence="2">The sequence shown here is derived from an EMBL/GenBank/DDBJ whole genome shotgun (WGS) entry which is preliminary data.</text>
</comment>
<dbReference type="RefSeq" id="WP_251410919.1">
    <property type="nucleotide sequence ID" value="NZ_JAMQGM010000014.1"/>
</dbReference>
<accession>A0ABT0X349</accession>
<dbReference type="Proteomes" id="UP001167160">
    <property type="component" value="Unassembled WGS sequence"/>
</dbReference>
<sequence length="478" mass="52059">MLDIRDHEALPGRAVEWRVHADTVAAADRSGPDSRPPSHIQEAHLRAALVLRELHVDIPAWLAVTFEIAGRLDRAALETAFLRLIDRHETLRSGFRVCGERLERFTLDAGAICIEAADGPLLGSAAEVTAHLEERFGKATDPLAWPYYTFVVIEREKSATVYLAFDHINIDAYSLALATYDVVELYEAAAAGRGPELPPVGSYVDFCHRERESAGTVGDDHETVAGWRGFLNACGGRLPSFPLDLGVLHGEELPRQSSLCEWLLDAADADAFGTACRKSGGTFLSGVLAAAGIVAREVGRQPVYRSVIPFHTRSEAQWVASMGWYIGVAPITVDLSGAQEFHEAVRSAEDAVRAAKPMADVPFFRVSEFLGPALSITSPDPFAFISYIDMRVAPGADSWEAWKACVIGRASYGDQACMWINRGHDGVYVACRFPDTRLGRENVPRFVRHLRRVLTATARTGAYRIAPEEAAAGGCGGE</sequence>